<dbReference type="PANTHER" id="PTHR46429:SF1">
    <property type="entry name" value="23S RRNA (GUANOSINE-2'-O-)-METHYLTRANSFERASE RLMB"/>
    <property type="match status" value="1"/>
</dbReference>
<dbReference type="NCBIfam" id="TIGR00186">
    <property type="entry name" value="rRNA_methyl_3"/>
    <property type="match status" value="1"/>
</dbReference>
<name>A0A1M4WV96_MARH1</name>
<dbReference type="InterPro" id="IPR029026">
    <property type="entry name" value="tRNA_m1G_MTases_N"/>
</dbReference>
<evidence type="ECO:0000313" key="5">
    <source>
        <dbReference type="EMBL" id="SHE85087.1"/>
    </source>
</evidence>
<dbReference type="GO" id="GO:0032259">
    <property type="term" value="P:methylation"/>
    <property type="evidence" value="ECO:0007669"/>
    <property type="project" value="UniProtKB-KW"/>
</dbReference>
<accession>A0A1M4WV96</accession>
<dbReference type="GO" id="GO:0003723">
    <property type="term" value="F:RNA binding"/>
    <property type="evidence" value="ECO:0007669"/>
    <property type="project" value="InterPro"/>
</dbReference>
<dbReference type="InterPro" id="IPR004441">
    <property type="entry name" value="rRNA_MeTrfase_TrmH"/>
</dbReference>
<dbReference type="InterPro" id="IPR013123">
    <property type="entry name" value="SpoU_subst-bd"/>
</dbReference>
<dbReference type="InterPro" id="IPR001537">
    <property type="entry name" value="SpoU_MeTrfase"/>
</dbReference>
<feature type="domain" description="RNA 2-O ribose methyltransferase substrate binding" evidence="4">
    <location>
        <begin position="2"/>
        <end position="78"/>
    </location>
</feature>
<dbReference type="Gene3D" id="3.40.1280.10">
    <property type="match status" value="1"/>
</dbReference>
<evidence type="ECO:0000256" key="1">
    <source>
        <dbReference type="ARBA" id="ARBA00007228"/>
    </source>
</evidence>
<dbReference type="EMBL" id="FQUI01000018">
    <property type="protein sequence ID" value="SHE85087.1"/>
    <property type="molecule type" value="Genomic_DNA"/>
</dbReference>
<dbReference type="STRING" id="1122195.SAMN02745164_01269"/>
<sequence length="240" mass="26926">MYVYGRNVLKEIINAHYPVKNIYFTDSKKTDKTFKELIELTKKHKYSFSFAPDNVLQKMVNVSKHQGVVIDIGKEFKYVDETILNNLRENATIVILDQIQDPHNFGAIIRSSLAADANLIVIPKDNSVEVTSTVIKVSVGLAFRIPILKVTNISRFIETIKKHGFWVYGADMSHNIYYETNLTGNVAIVMGNEGSGIREKVKSKCDALISIPMANNVESLNVAVSAGILLFEIFKQKSGR</sequence>
<dbReference type="PANTHER" id="PTHR46429">
    <property type="entry name" value="23S RRNA (GUANOSINE-2'-O-)-METHYLTRANSFERASE RLMB"/>
    <property type="match status" value="1"/>
</dbReference>
<evidence type="ECO:0000259" key="4">
    <source>
        <dbReference type="SMART" id="SM00967"/>
    </source>
</evidence>
<dbReference type="GO" id="GO:0005829">
    <property type="term" value="C:cytosol"/>
    <property type="evidence" value="ECO:0007669"/>
    <property type="project" value="TreeGrafter"/>
</dbReference>
<dbReference type="CDD" id="cd18103">
    <property type="entry name" value="SpoU-like_RlmB"/>
    <property type="match status" value="1"/>
</dbReference>
<dbReference type="SMART" id="SM00967">
    <property type="entry name" value="SpoU_sub_bind"/>
    <property type="match status" value="1"/>
</dbReference>
<organism evidence="5 6">
    <name type="scientific">Marinitoga hydrogenitolerans (strain DSM 16785 / JCM 12826 / AT1271)</name>
    <dbReference type="NCBI Taxonomy" id="1122195"/>
    <lineage>
        <taxon>Bacteria</taxon>
        <taxon>Thermotogati</taxon>
        <taxon>Thermotogota</taxon>
        <taxon>Thermotogae</taxon>
        <taxon>Petrotogales</taxon>
        <taxon>Petrotogaceae</taxon>
        <taxon>Marinitoga</taxon>
    </lineage>
</organism>
<proteinExistence type="inferred from homology"/>
<keyword evidence="2" id="KW-0489">Methyltransferase</keyword>
<evidence type="ECO:0000256" key="2">
    <source>
        <dbReference type="ARBA" id="ARBA00022603"/>
    </source>
</evidence>
<dbReference type="GO" id="GO:0006396">
    <property type="term" value="P:RNA processing"/>
    <property type="evidence" value="ECO:0007669"/>
    <property type="project" value="InterPro"/>
</dbReference>
<dbReference type="Gene3D" id="3.30.1330.30">
    <property type="match status" value="1"/>
</dbReference>
<dbReference type="GO" id="GO:0008173">
    <property type="term" value="F:RNA methyltransferase activity"/>
    <property type="evidence" value="ECO:0007669"/>
    <property type="project" value="InterPro"/>
</dbReference>
<protein>
    <submittedName>
        <fullName evidence="5">23S rRNA (Guanosine2251-2'-O)-methyltransferase</fullName>
    </submittedName>
</protein>
<dbReference type="Pfam" id="PF08032">
    <property type="entry name" value="SpoU_sub_bind"/>
    <property type="match status" value="1"/>
</dbReference>
<dbReference type="AlphaFoldDB" id="A0A1M4WV96"/>
<dbReference type="Proteomes" id="UP000184334">
    <property type="component" value="Unassembled WGS sequence"/>
</dbReference>
<dbReference type="InterPro" id="IPR029028">
    <property type="entry name" value="Alpha/beta_knot_MTases"/>
</dbReference>
<dbReference type="OrthoDB" id="9794400at2"/>
<dbReference type="SUPFAM" id="SSF55315">
    <property type="entry name" value="L30e-like"/>
    <property type="match status" value="1"/>
</dbReference>
<dbReference type="InterPro" id="IPR029064">
    <property type="entry name" value="Ribosomal_eL30-like_sf"/>
</dbReference>
<gene>
    <name evidence="5" type="ORF">SAMN02745164_01269</name>
</gene>
<dbReference type="FunFam" id="3.40.1280.10:FF:000008">
    <property type="entry name" value="Group 3 RNA methyltransferase TrmH"/>
    <property type="match status" value="1"/>
</dbReference>
<evidence type="ECO:0000256" key="3">
    <source>
        <dbReference type="ARBA" id="ARBA00022679"/>
    </source>
</evidence>
<comment type="similarity">
    <text evidence="1">Belongs to the class IV-like SAM-binding methyltransferase superfamily. RNA methyltransferase TrmH family.</text>
</comment>
<evidence type="ECO:0000313" key="6">
    <source>
        <dbReference type="Proteomes" id="UP000184334"/>
    </source>
</evidence>
<keyword evidence="6" id="KW-1185">Reference proteome</keyword>
<keyword evidence="3" id="KW-0808">Transferase</keyword>
<dbReference type="RefSeq" id="WP_072864622.1">
    <property type="nucleotide sequence ID" value="NZ_FQUI01000018.1"/>
</dbReference>
<comment type="caution">
    <text evidence="5">The sequence shown here is derived from an EMBL/GenBank/DDBJ whole genome shotgun (WGS) entry which is preliminary data.</text>
</comment>
<dbReference type="Pfam" id="PF00588">
    <property type="entry name" value="SpoU_methylase"/>
    <property type="match status" value="1"/>
</dbReference>
<reference evidence="5" key="1">
    <citation type="submission" date="2016-11" db="EMBL/GenBank/DDBJ databases">
        <authorList>
            <person name="Varghese N."/>
            <person name="Submissions S."/>
        </authorList>
    </citation>
    <scope>NUCLEOTIDE SEQUENCE [LARGE SCALE GENOMIC DNA]</scope>
    <source>
        <strain evidence="5">DSM 16785</strain>
    </source>
</reference>
<dbReference type="SUPFAM" id="SSF75217">
    <property type="entry name" value="alpha/beta knot"/>
    <property type="match status" value="1"/>
</dbReference>